<dbReference type="GO" id="GO:0003871">
    <property type="term" value="F:5-methyltetrahydropteroyltriglutamate-homocysteine S-methyltransferase activity"/>
    <property type="evidence" value="ECO:0007669"/>
    <property type="project" value="InterPro"/>
</dbReference>
<dbReference type="NCBIfam" id="NF005085">
    <property type="entry name" value="PRK06520.1"/>
    <property type="match status" value="1"/>
</dbReference>
<dbReference type="Proteomes" id="UP000198415">
    <property type="component" value="Unassembled WGS sequence"/>
</dbReference>
<feature type="domain" description="Cobalamin-independent methionine synthase MetE C-terminal/archaeal" evidence="1">
    <location>
        <begin position="64"/>
        <end position="419"/>
    </location>
</feature>
<dbReference type="AlphaFoldDB" id="A0A238XYT3"/>
<dbReference type="CDD" id="cd03311">
    <property type="entry name" value="CIMS_C_terminal_like"/>
    <property type="match status" value="1"/>
</dbReference>
<sequence length="423" mass="47470">MPAQGLFVNLGKAQFARAINPKNQTKMLKKVRISRLHQIDEVLFNRRFRVLSEGMTPPFRADHVGSLLRPPHLIEARTRRATGEISAGELRAIEDDAIRDVVRMQHDVGLLSATDGEFRRTAWHMDFIYRLGGIHPTDEKIQVHFRNAGGELDFESAALAIDEPVRLTETIFGDDFTFLAETVRAGVTAKLTIPSPSMVHYRGGRAAIDPAIYPDEERFWADLSAAYAEQARRVHALGCRYLQLDDTSLAYLNDPDQRRLLTERGDDAEHQHLRYIRQINAAIADRPADLRVTTHMCRGNFRSSWAAEGGYDFVAEALFSELAVDGFFLEFDDERSGGFAPLRFVPAGKTVVLGLVTTKRGELESKDTLKRRIDEAAKYVPLDQISLSPQCGFSSTVEGNVLTYDEQVAKLRLIVETAAEIWG</sequence>
<protein>
    <submittedName>
        <fullName evidence="2">5-methyltetrahydropteroyltriglutamate--homocysteine methyltransferase</fullName>
    </submittedName>
</protein>
<dbReference type="PANTHER" id="PTHR43844:SF1">
    <property type="entry name" value="METHIONINE SYNTHASE"/>
    <property type="match status" value="1"/>
</dbReference>
<dbReference type="GO" id="GO:0008270">
    <property type="term" value="F:zinc ion binding"/>
    <property type="evidence" value="ECO:0007669"/>
    <property type="project" value="InterPro"/>
</dbReference>
<reference evidence="2 3" key="1">
    <citation type="submission" date="2017-06" db="EMBL/GenBank/DDBJ databases">
        <authorList>
            <person name="Kim H.J."/>
            <person name="Triplett B.A."/>
        </authorList>
    </citation>
    <scope>NUCLEOTIDE SEQUENCE [LARGE SCALE GENOMIC DNA]</scope>
    <source>
        <strain evidence="2 3">DSM 43151</strain>
    </source>
</reference>
<organism evidence="2 3">
    <name type="scientific">Actinoplanes regularis</name>
    <dbReference type="NCBI Taxonomy" id="52697"/>
    <lineage>
        <taxon>Bacteria</taxon>
        <taxon>Bacillati</taxon>
        <taxon>Actinomycetota</taxon>
        <taxon>Actinomycetes</taxon>
        <taxon>Micromonosporales</taxon>
        <taxon>Micromonosporaceae</taxon>
        <taxon>Actinoplanes</taxon>
    </lineage>
</organism>
<dbReference type="SUPFAM" id="SSF51726">
    <property type="entry name" value="UROD/MetE-like"/>
    <property type="match status" value="1"/>
</dbReference>
<evidence type="ECO:0000259" key="1">
    <source>
        <dbReference type="Pfam" id="PF01717"/>
    </source>
</evidence>
<name>A0A238XYT3_9ACTN</name>
<dbReference type="GO" id="GO:0032259">
    <property type="term" value="P:methylation"/>
    <property type="evidence" value="ECO:0007669"/>
    <property type="project" value="UniProtKB-KW"/>
</dbReference>
<dbReference type="Pfam" id="PF01717">
    <property type="entry name" value="Meth_synt_2"/>
    <property type="match status" value="1"/>
</dbReference>
<dbReference type="EMBL" id="FZNR01000004">
    <property type="protein sequence ID" value="SNR64057.1"/>
    <property type="molecule type" value="Genomic_DNA"/>
</dbReference>
<dbReference type="InterPro" id="IPR038071">
    <property type="entry name" value="UROD/MetE-like_sf"/>
</dbReference>
<dbReference type="PANTHER" id="PTHR43844">
    <property type="entry name" value="METHIONINE SYNTHASE"/>
    <property type="match status" value="1"/>
</dbReference>
<keyword evidence="2" id="KW-0808">Transferase</keyword>
<dbReference type="GO" id="GO:0009086">
    <property type="term" value="P:methionine biosynthetic process"/>
    <property type="evidence" value="ECO:0007669"/>
    <property type="project" value="InterPro"/>
</dbReference>
<accession>A0A238XYT3</accession>
<keyword evidence="2" id="KW-0489">Methyltransferase</keyword>
<evidence type="ECO:0000313" key="3">
    <source>
        <dbReference type="Proteomes" id="UP000198415"/>
    </source>
</evidence>
<gene>
    <name evidence="2" type="ORF">SAMN06264365_104118</name>
</gene>
<dbReference type="Gene3D" id="3.20.20.210">
    <property type="match status" value="1"/>
</dbReference>
<proteinExistence type="predicted"/>
<evidence type="ECO:0000313" key="2">
    <source>
        <dbReference type="EMBL" id="SNR64057.1"/>
    </source>
</evidence>
<keyword evidence="3" id="KW-1185">Reference proteome</keyword>
<dbReference type="InterPro" id="IPR002629">
    <property type="entry name" value="Met_Synth_C/arc"/>
</dbReference>